<comment type="cofactor">
    <cofactor evidence="8">
        <name>Mg(2+)</name>
        <dbReference type="ChEBI" id="CHEBI:18420"/>
    </cofactor>
    <text evidence="8">Binds 1 Mg(2+) per subunit.</text>
</comment>
<dbReference type="CDD" id="cd02005">
    <property type="entry name" value="TPP_PDC_IPDC"/>
    <property type="match status" value="1"/>
</dbReference>
<reference evidence="13" key="1">
    <citation type="submission" date="2016-04" db="EMBL/GenBank/DDBJ databases">
        <authorList>
            <person name="Evans L.H."/>
            <person name="Alamgir A."/>
            <person name="Owens N."/>
            <person name="Weber N.D."/>
            <person name="Virtaneva K."/>
            <person name="Barbian K."/>
            <person name="Babar A."/>
            <person name="Rosenke K."/>
        </authorList>
    </citation>
    <scope>NUCLEOTIDE SEQUENCE [LARGE SCALE GENOMIC DNA]</scope>
    <source>
        <strain evidence="13">CBS 101.48</strain>
    </source>
</reference>
<feature type="domain" description="Thiamine pyrophosphate enzyme central" evidence="10">
    <location>
        <begin position="251"/>
        <end position="378"/>
    </location>
</feature>
<dbReference type="InterPro" id="IPR047214">
    <property type="entry name" value="TPP_PDC_IPDC"/>
</dbReference>
<organism evidence="13">
    <name type="scientific">Absidia glauca</name>
    <name type="common">Pin mould</name>
    <dbReference type="NCBI Taxonomy" id="4829"/>
    <lineage>
        <taxon>Eukaryota</taxon>
        <taxon>Fungi</taxon>
        <taxon>Fungi incertae sedis</taxon>
        <taxon>Mucoromycota</taxon>
        <taxon>Mucoromycotina</taxon>
        <taxon>Mucoromycetes</taxon>
        <taxon>Mucorales</taxon>
        <taxon>Cunninghamellaceae</taxon>
        <taxon>Absidia</taxon>
    </lineage>
</organism>
<dbReference type="CDD" id="cd07038">
    <property type="entry name" value="TPP_PYR_PDC_IPDC_like"/>
    <property type="match status" value="1"/>
</dbReference>
<dbReference type="GO" id="GO:0030976">
    <property type="term" value="F:thiamine pyrophosphate binding"/>
    <property type="evidence" value="ECO:0007669"/>
    <property type="project" value="InterPro"/>
</dbReference>
<dbReference type="PIRSF" id="PIRSF036565">
    <property type="entry name" value="Pyruvt_ip_decrb"/>
    <property type="match status" value="1"/>
</dbReference>
<dbReference type="SUPFAM" id="SSF52518">
    <property type="entry name" value="Thiamin diphosphate-binding fold (THDP-binding)"/>
    <property type="match status" value="2"/>
</dbReference>
<evidence type="ECO:0008006" key="15">
    <source>
        <dbReference type="Google" id="ProtNLM"/>
    </source>
</evidence>
<proteinExistence type="inferred from homology"/>
<keyword evidence="5 8" id="KW-0460">Magnesium</keyword>
<evidence type="ECO:0000313" key="13">
    <source>
        <dbReference type="EMBL" id="SAM00659.1"/>
    </source>
</evidence>
<dbReference type="Pfam" id="PF02775">
    <property type="entry name" value="TPP_enzyme_C"/>
    <property type="match status" value="1"/>
</dbReference>
<evidence type="ECO:0000256" key="5">
    <source>
        <dbReference type="ARBA" id="ARBA00022842"/>
    </source>
</evidence>
<dbReference type="EMBL" id="LT553376">
    <property type="protein sequence ID" value="SAM00659.1"/>
    <property type="molecule type" value="Genomic_DNA"/>
</dbReference>
<dbReference type="GO" id="GO:0005634">
    <property type="term" value="C:nucleus"/>
    <property type="evidence" value="ECO:0007669"/>
    <property type="project" value="TreeGrafter"/>
</dbReference>
<evidence type="ECO:0000256" key="8">
    <source>
        <dbReference type="PIRSR" id="PIRSR036565-2"/>
    </source>
</evidence>
<accession>A0A163KVA5</accession>
<dbReference type="Gene3D" id="3.40.50.970">
    <property type="match status" value="2"/>
</dbReference>
<dbReference type="AlphaFoldDB" id="A0A163KVA5"/>
<dbReference type="InterPro" id="IPR029035">
    <property type="entry name" value="DHS-like_NAD/FAD-binding_dom"/>
</dbReference>
<evidence type="ECO:0000256" key="6">
    <source>
        <dbReference type="ARBA" id="ARBA00023052"/>
    </source>
</evidence>
<comment type="similarity">
    <text evidence="2 9">Belongs to the TPP enzyme family.</text>
</comment>
<evidence type="ECO:0000313" key="14">
    <source>
        <dbReference type="Proteomes" id="UP000078561"/>
    </source>
</evidence>
<evidence type="ECO:0000256" key="2">
    <source>
        <dbReference type="ARBA" id="ARBA00007812"/>
    </source>
</evidence>
<dbReference type="GO" id="GO:0000287">
    <property type="term" value="F:magnesium ion binding"/>
    <property type="evidence" value="ECO:0007669"/>
    <property type="project" value="InterPro"/>
</dbReference>
<dbReference type="Pfam" id="PF02776">
    <property type="entry name" value="TPP_enzyme_N"/>
    <property type="match status" value="1"/>
</dbReference>
<dbReference type="InParanoid" id="A0A163KVA5"/>
<dbReference type="Proteomes" id="UP000078561">
    <property type="component" value="Unassembled WGS sequence"/>
</dbReference>
<feature type="domain" description="Thiamine pyrophosphate enzyme N-terminal TPP-binding" evidence="12">
    <location>
        <begin position="58"/>
        <end position="163"/>
    </location>
</feature>
<evidence type="ECO:0000259" key="12">
    <source>
        <dbReference type="Pfam" id="PF02776"/>
    </source>
</evidence>
<dbReference type="InterPro" id="IPR011766">
    <property type="entry name" value="TPP_enzyme_TPP-bd"/>
</dbReference>
<dbReference type="GO" id="GO:0000949">
    <property type="term" value="P:aromatic amino acid family catabolic process to alcohol via Ehrlich pathway"/>
    <property type="evidence" value="ECO:0007669"/>
    <property type="project" value="TreeGrafter"/>
</dbReference>
<feature type="binding site" evidence="8">
    <location>
        <position position="495"/>
    </location>
    <ligand>
        <name>Mg(2+)</name>
        <dbReference type="ChEBI" id="CHEBI:18420"/>
    </ligand>
</feature>
<keyword evidence="14" id="KW-1185">Reference proteome</keyword>
<dbReference type="OMA" id="LRQEWVW"/>
<dbReference type="InterPro" id="IPR012001">
    <property type="entry name" value="Thiamin_PyroP_enz_TPP-bd_dom"/>
</dbReference>
<keyword evidence="7" id="KW-0456">Lyase</keyword>
<dbReference type="GO" id="GO:0005829">
    <property type="term" value="C:cytosol"/>
    <property type="evidence" value="ECO:0007669"/>
    <property type="project" value="TreeGrafter"/>
</dbReference>
<evidence type="ECO:0000259" key="11">
    <source>
        <dbReference type="Pfam" id="PF02775"/>
    </source>
</evidence>
<name>A0A163KVA5_ABSGL</name>
<keyword evidence="3 8" id="KW-0479">Metal-binding</keyword>
<dbReference type="STRING" id="4829.A0A163KVA5"/>
<keyword evidence="6 9" id="KW-0786">Thiamine pyrophosphate</keyword>
<dbReference type="SUPFAM" id="SSF52467">
    <property type="entry name" value="DHS-like NAD/FAD-binding domain"/>
    <property type="match status" value="1"/>
</dbReference>
<sequence>MMQWLIDTLGEVKVEKLADFNDSALASGEKNVYLSMSYVSSPFSINHSSTMIIATKTTVSLHLLQRLKEIGIDTVFGVPGDFNLNVLDVIEGDKSLTWGRNVNELNAAYAADGYARVKGAGAILTTFGVGELSAINGIAGSYAEKVPVIHVVGMPSTTSMEKKAYLHHTFGNGEFSMFHKMASHVTVAGEVLSVKTAAQQIDHVITQCLLQRRPGYIGIPCDIALATISVLQEKLDYSIPKNPVGAQEAAVKAILDAIGQAEHPIILLDRCATRNDVKGKVNDFVKASGFPVYSKPNGLGVINHCVPNYRGCYIGASSLAQIRQEVLGADLVLEIGSEALDINTGGFTLNLDPEKVISFDSSCTKVFHSMFENVAIQGLLPIITKRFPASCKVDTQQLIESQLGPRAQQTYTTDNDNKVLDQAYFWSKLASYLPEKVALVTETGTPTLGTFNLNLPKDCTLIMQLGWASIGYGIPATLGAAIADRSKPVILLVGDGSFQVSVQEVSLMLYHGVCPIIILFNNDGYLIEKLVHEGGYKYNDIQMWEYAETFRYFGRDIPVNQDRALVNTAKIGMQKRIHTSSEFDTAMALAVAQSDRIHFLELVFPADDVPKSALAFVSAYKQ</sequence>
<dbReference type="Pfam" id="PF00205">
    <property type="entry name" value="TPP_enzyme_M"/>
    <property type="match status" value="1"/>
</dbReference>
<dbReference type="InterPro" id="IPR012110">
    <property type="entry name" value="PDC/IPDC-like"/>
</dbReference>
<dbReference type="InterPro" id="IPR029061">
    <property type="entry name" value="THDP-binding"/>
</dbReference>
<evidence type="ECO:0000256" key="7">
    <source>
        <dbReference type="ARBA" id="ARBA00023239"/>
    </source>
</evidence>
<dbReference type="OrthoDB" id="3970464at2759"/>
<protein>
    <recommendedName>
        <fullName evidence="15">Pyruvate decarboxylase</fullName>
    </recommendedName>
</protein>
<feature type="domain" description="Thiamine pyrophosphate enzyme TPP-binding" evidence="11">
    <location>
        <begin position="459"/>
        <end position="549"/>
    </location>
</feature>
<evidence type="ECO:0000256" key="1">
    <source>
        <dbReference type="ARBA" id="ARBA00001964"/>
    </source>
</evidence>
<comment type="cofactor">
    <cofactor evidence="1">
        <name>thiamine diphosphate</name>
        <dbReference type="ChEBI" id="CHEBI:58937"/>
    </cofactor>
</comment>
<dbReference type="PANTHER" id="PTHR43452:SF30">
    <property type="entry name" value="PYRUVATE DECARBOXYLASE ISOZYME 1-RELATED"/>
    <property type="match status" value="1"/>
</dbReference>
<feature type="binding site" evidence="8">
    <location>
        <position position="522"/>
    </location>
    <ligand>
        <name>Mg(2+)</name>
        <dbReference type="ChEBI" id="CHEBI:18420"/>
    </ligand>
</feature>
<dbReference type="PANTHER" id="PTHR43452">
    <property type="entry name" value="PYRUVATE DECARBOXYLASE"/>
    <property type="match status" value="1"/>
</dbReference>
<dbReference type="InterPro" id="IPR012000">
    <property type="entry name" value="Thiamin_PyroP_enz_cen_dom"/>
</dbReference>
<dbReference type="Gene3D" id="3.40.50.1220">
    <property type="entry name" value="TPP-binding domain"/>
    <property type="match status" value="1"/>
</dbReference>
<evidence type="ECO:0000256" key="9">
    <source>
        <dbReference type="RuleBase" id="RU362132"/>
    </source>
</evidence>
<dbReference type="InterPro" id="IPR047213">
    <property type="entry name" value="TPP_PYR_PDC_IPDC-like"/>
</dbReference>
<gene>
    <name evidence="13" type="primary">ABSGL_06375.1 scaffold 8296</name>
</gene>
<dbReference type="FunCoup" id="A0A163KVA5">
    <property type="interactions" value="167"/>
</dbReference>
<dbReference type="FunFam" id="3.40.50.970:FF:000019">
    <property type="entry name" value="Pyruvate decarboxylase isozyme"/>
    <property type="match status" value="1"/>
</dbReference>
<evidence type="ECO:0000259" key="10">
    <source>
        <dbReference type="Pfam" id="PF00205"/>
    </source>
</evidence>
<evidence type="ECO:0000256" key="4">
    <source>
        <dbReference type="ARBA" id="ARBA00022793"/>
    </source>
</evidence>
<dbReference type="GO" id="GO:0004737">
    <property type="term" value="F:pyruvate decarboxylase activity"/>
    <property type="evidence" value="ECO:0007669"/>
    <property type="project" value="TreeGrafter"/>
</dbReference>
<dbReference type="FunFam" id="3.40.50.970:FF:000024">
    <property type="entry name" value="Pyruvate decarboxylase isozyme"/>
    <property type="match status" value="1"/>
</dbReference>
<feature type="binding site" evidence="8">
    <location>
        <position position="524"/>
    </location>
    <ligand>
        <name>Mg(2+)</name>
        <dbReference type="ChEBI" id="CHEBI:18420"/>
    </ligand>
</feature>
<keyword evidence="4" id="KW-0210">Decarboxylase</keyword>
<evidence type="ECO:0000256" key="3">
    <source>
        <dbReference type="ARBA" id="ARBA00022723"/>
    </source>
</evidence>